<feature type="signal peptide" evidence="7">
    <location>
        <begin position="1"/>
        <end position="19"/>
    </location>
</feature>
<evidence type="ECO:0000256" key="1">
    <source>
        <dbReference type="ARBA" id="ARBA00004141"/>
    </source>
</evidence>
<comment type="similarity">
    <text evidence="2 6">Belongs to the drug/metabolite transporter (DMT) superfamily. Plant drug/metabolite exporter (P-DME) (TC 2.A.7.4) family.</text>
</comment>
<evidence type="ECO:0000313" key="9">
    <source>
        <dbReference type="EMBL" id="PIA43420.1"/>
    </source>
</evidence>
<evidence type="ECO:0000259" key="8">
    <source>
        <dbReference type="Pfam" id="PF00892"/>
    </source>
</evidence>
<dbReference type="Proteomes" id="UP000230069">
    <property type="component" value="Unassembled WGS sequence"/>
</dbReference>
<keyword evidence="3 6" id="KW-0812">Transmembrane</keyword>
<feature type="transmembrane region" description="Helical" evidence="6">
    <location>
        <begin position="301"/>
        <end position="321"/>
    </location>
</feature>
<keyword evidence="5 6" id="KW-0472">Membrane</keyword>
<feature type="domain" description="EamA" evidence="8">
    <location>
        <begin position="182"/>
        <end position="320"/>
    </location>
</feature>
<dbReference type="Pfam" id="PF00892">
    <property type="entry name" value="EamA"/>
    <property type="match status" value="2"/>
</dbReference>
<evidence type="ECO:0000256" key="2">
    <source>
        <dbReference type="ARBA" id="ARBA00007635"/>
    </source>
</evidence>
<reference evidence="9 10" key="1">
    <citation type="submission" date="2017-09" db="EMBL/GenBank/DDBJ databases">
        <title>WGS assembly of Aquilegia coerulea Goldsmith.</title>
        <authorList>
            <person name="Hodges S."/>
            <person name="Kramer E."/>
            <person name="Nordborg M."/>
            <person name="Tomkins J."/>
            <person name="Borevitz J."/>
            <person name="Derieg N."/>
            <person name="Yan J."/>
            <person name="Mihaltcheva S."/>
            <person name="Hayes R.D."/>
            <person name="Rokhsar D."/>
        </authorList>
    </citation>
    <scope>NUCLEOTIDE SEQUENCE [LARGE SCALE GENOMIC DNA]</scope>
    <source>
        <strain evidence="10">cv. Goldsmith</strain>
    </source>
</reference>
<dbReference type="InterPro" id="IPR037185">
    <property type="entry name" value="EmrE-like"/>
</dbReference>
<dbReference type="PANTHER" id="PTHR31218">
    <property type="entry name" value="WAT1-RELATED PROTEIN"/>
    <property type="match status" value="1"/>
</dbReference>
<keyword evidence="4 6" id="KW-1133">Transmembrane helix</keyword>
<feature type="transmembrane region" description="Helical" evidence="6">
    <location>
        <begin position="132"/>
        <end position="150"/>
    </location>
</feature>
<evidence type="ECO:0000256" key="7">
    <source>
        <dbReference type="SAM" id="SignalP"/>
    </source>
</evidence>
<evidence type="ECO:0000256" key="3">
    <source>
        <dbReference type="ARBA" id="ARBA00022692"/>
    </source>
</evidence>
<comment type="subcellular location">
    <subcellularLocation>
        <location evidence="1 6">Membrane</location>
        <topology evidence="1 6">Multi-pass membrane protein</topology>
    </subcellularLocation>
</comment>
<dbReference type="InterPro" id="IPR030184">
    <property type="entry name" value="WAT1-related"/>
</dbReference>
<keyword evidence="7" id="KW-0732">Signal</keyword>
<dbReference type="GO" id="GO:0022857">
    <property type="term" value="F:transmembrane transporter activity"/>
    <property type="evidence" value="ECO:0007669"/>
    <property type="project" value="InterPro"/>
</dbReference>
<sequence length="356" mass="38875">MGKGLVPCLAMVLVQFCFAGMNIVTKLALDTGMNPLVMVTYRQIFATLALAPFAYFLERKTLPKITTQIVFQMFLCSVLGATMNQCLYFLGLKHSTPTITCALNNLLPAVTFIMAVPFKMETVGIKKIAGQAKVIGTVVCVTGAMIMSFYKGKLIEIGHSAIHWAYAQNISASSSGSEVSFIGPVLVIASVVAWSGWFIVQSKMNAEFTAPYTTTAVMCFMASFECAIVAAFFEHSPKEWSLTSNIRLIGALYNGVMGSAVTFFLMSWCLEKRGPLYVSAFSPLLLVIVAIFGWAVLDEKVYVGSAVGSSLIVLGLYTVLWGKEKEMDPDMDDIAEKKTIEDIEMPPVHMNGKFNN</sequence>
<accession>A0A2G5DIS2</accession>
<dbReference type="EMBL" id="KZ305036">
    <property type="protein sequence ID" value="PIA43420.1"/>
    <property type="molecule type" value="Genomic_DNA"/>
</dbReference>
<dbReference type="InterPro" id="IPR000620">
    <property type="entry name" value="EamA_dom"/>
</dbReference>
<feature type="transmembrane region" description="Helical" evidence="6">
    <location>
        <begin position="245"/>
        <end position="269"/>
    </location>
</feature>
<name>A0A2G5DIS2_AQUCA</name>
<organism evidence="9 10">
    <name type="scientific">Aquilegia coerulea</name>
    <name type="common">Rocky mountain columbine</name>
    <dbReference type="NCBI Taxonomy" id="218851"/>
    <lineage>
        <taxon>Eukaryota</taxon>
        <taxon>Viridiplantae</taxon>
        <taxon>Streptophyta</taxon>
        <taxon>Embryophyta</taxon>
        <taxon>Tracheophyta</taxon>
        <taxon>Spermatophyta</taxon>
        <taxon>Magnoliopsida</taxon>
        <taxon>Ranunculales</taxon>
        <taxon>Ranunculaceae</taxon>
        <taxon>Thalictroideae</taxon>
        <taxon>Aquilegia</taxon>
    </lineage>
</organism>
<dbReference type="SUPFAM" id="SSF103481">
    <property type="entry name" value="Multidrug resistance efflux transporter EmrE"/>
    <property type="match status" value="2"/>
</dbReference>
<evidence type="ECO:0000256" key="5">
    <source>
        <dbReference type="ARBA" id="ARBA00023136"/>
    </source>
</evidence>
<evidence type="ECO:0000313" key="10">
    <source>
        <dbReference type="Proteomes" id="UP000230069"/>
    </source>
</evidence>
<feature type="transmembrane region" description="Helical" evidence="6">
    <location>
        <begin position="69"/>
        <end position="90"/>
    </location>
</feature>
<dbReference type="InParanoid" id="A0A2G5DIS2"/>
<evidence type="ECO:0000256" key="6">
    <source>
        <dbReference type="RuleBase" id="RU363077"/>
    </source>
</evidence>
<feature type="transmembrane region" description="Helical" evidence="6">
    <location>
        <begin position="102"/>
        <end position="120"/>
    </location>
</feature>
<feature type="transmembrane region" description="Helical" evidence="6">
    <location>
        <begin position="212"/>
        <end position="233"/>
    </location>
</feature>
<evidence type="ECO:0000256" key="4">
    <source>
        <dbReference type="ARBA" id="ARBA00022989"/>
    </source>
</evidence>
<feature type="transmembrane region" description="Helical" evidence="6">
    <location>
        <begin position="181"/>
        <end position="200"/>
    </location>
</feature>
<feature type="chain" id="PRO_5013666967" description="WAT1-related protein" evidence="7">
    <location>
        <begin position="20"/>
        <end position="356"/>
    </location>
</feature>
<keyword evidence="10" id="KW-1185">Reference proteome</keyword>
<proteinExistence type="inferred from homology"/>
<protein>
    <recommendedName>
        <fullName evidence="6">WAT1-related protein</fullName>
    </recommendedName>
</protein>
<dbReference type="AlphaFoldDB" id="A0A2G5DIS2"/>
<gene>
    <name evidence="9" type="ORF">AQUCO_01900069v1</name>
</gene>
<feature type="transmembrane region" description="Helical" evidence="6">
    <location>
        <begin position="276"/>
        <end position="295"/>
    </location>
</feature>
<dbReference type="GO" id="GO:0016020">
    <property type="term" value="C:membrane"/>
    <property type="evidence" value="ECO:0007669"/>
    <property type="project" value="UniProtKB-SubCell"/>
</dbReference>
<feature type="transmembrane region" description="Helical" evidence="6">
    <location>
        <begin position="35"/>
        <end position="57"/>
    </location>
</feature>
<feature type="domain" description="EamA" evidence="8">
    <location>
        <begin position="8"/>
        <end position="146"/>
    </location>
</feature>
<dbReference type="OrthoDB" id="1728340at2759"/>